<protein>
    <recommendedName>
        <fullName evidence="3">HTH tetR-type domain-containing protein</fullName>
    </recommendedName>
</protein>
<proteinExistence type="predicted"/>
<accession>A0ABU4H3M3</accession>
<evidence type="ECO:0000313" key="2">
    <source>
        <dbReference type="Proteomes" id="UP001283109"/>
    </source>
</evidence>
<keyword evidence="2" id="KW-1185">Reference proteome</keyword>
<dbReference type="Gene3D" id="1.10.357.10">
    <property type="entry name" value="Tetracycline Repressor, domain 2"/>
    <property type="match status" value="1"/>
</dbReference>
<sequence length="254" mass="27759">MGDPEARSRRPAGQTRARMLEVAVERVRAEGLQLDYANIELEDLIRAAGVPRSTVFRIWPDRVAFVADLVRALFEADPGFDTGFDDSTRDVLQQAMAREAPATDATPDGPPAALREALRVTVAHNMAAVEHSVAWRTYRTMSAALASGDAVPGGEDIRALLSEIVDRYLGRMAEIYRGLNEAFGLRMREGVDERDLAVAVMAMIDGMGDHRRIQPTLVDGPRAVALGDEGPRDWHLAGIAVYGIYTAFTEPADE</sequence>
<dbReference type="RefSeq" id="WP_318354421.1">
    <property type="nucleotide sequence ID" value="NZ_JAWQEV010000004.1"/>
</dbReference>
<reference evidence="1 2" key="1">
    <citation type="submission" date="2023-11" db="EMBL/GenBank/DDBJ databases">
        <title>Draft genome sequence of Microbacterium arthrosphaerae JCM 30492.</title>
        <authorList>
            <person name="Zhang G."/>
            <person name="Ding Y."/>
        </authorList>
    </citation>
    <scope>NUCLEOTIDE SEQUENCE [LARGE SCALE GENOMIC DNA]</scope>
    <source>
        <strain evidence="1 2">JCM 30492</strain>
    </source>
</reference>
<organism evidence="1 2">
    <name type="scientific">Microbacterium arthrosphaerae</name>
    <dbReference type="NCBI Taxonomy" id="792652"/>
    <lineage>
        <taxon>Bacteria</taxon>
        <taxon>Bacillati</taxon>
        <taxon>Actinomycetota</taxon>
        <taxon>Actinomycetes</taxon>
        <taxon>Micrococcales</taxon>
        <taxon>Microbacteriaceae</taxon>
        <taxon>Microbacterium</taxon>
    </lineage>
</organism>
<dbReference type="InterPro" id="IPR036271">
    <property type="entry name" value="Tet_transcr_reg_TetR-rel_C_sf"/>
</dbReference>
<evidence type="ECO:0008006" key="3">
    <source>
        <dbReference type="Google" id="ProtNLM"/>
    </source>
</evidence>
<evidence type="ECO:0000313" key="1">
    <source>
        <dbReference type="EMBL" id="MDW4573926.1"/>
    </source>
</evidence>
<dbReference type="Proteomes" id="UP001283109">
    <property type="component" value="Unassembled WGS sequence"/>
</dbReference>
<dbReference type="SUPFAM" id="SSF48498">
    <property type="entry name" value="Tetracyclin repressor-like, C-terminal domain"/>
    <property type="match status" value="1"/>
</dbReference>
<dbReference type="InterPro" id="IPR009057">
    <property type="entry name" value="Homeodomain-like_sf"/>
</dbReference>
<comment type="caution">
    <text evidence="1">The sequence shown here is derived from an EMBL/GenBank/DDBJ whole genome shotgun (WGS) entry which is preliminary data.</text>
</comment>
<gene>
    <name evidence="1" type="ORF">R8Z58_14180</name>
</gene>
<dbReference type="SUPFAM" id="SSF46689">
    <property type="entry name" value="Homeodomain-like"/>
    <property type="match status" value="1"/>
</dbReference>
<dbReference type="EMBL" id="JAWQEV010000004">
    <property type="protein sequence ID" value="MDW4573926.1"/>
    <property type="molecule type" value="Genomic_DNA"/>
</dbReference>
<name>A0ABU4H3M3_9MICO</name>